<evidence type="ECO:0000259" key="7">
    <source>
        <dbReference type="Pfam" id="PF26607"/>
    </source>
</evidence>
<dbReference type="PANTHER" id="PTHR43806">
    <property type="entry name" value="PEPTIDASE S8"/>
    <property type="match status" value="1"/>
</dbReference>
<dbReference type="Gene3D" id="3.30.70.80">
    <property type="entry name" value="Peptidase S8 propeptide/proteinase inhibitor I9"/>
    <property type="match status" value="1"/>
</dbReference>
<dbReference type="GO" id="GO:0004252">
    <property type="term" value="F:serine-type endopeptidase activity"/>
    <property type="evidence" value="ECO:0007669"/>
    <property type="project" value="InterPro"/>
</dbReference>
<dbReference type="Gene3D" id="2.120.10.70">
    <property type="entry name" value="Fucose-specific lectin"/>
    <property type="match status" value="1"/>
</dbReference>
<dbReference type="AlphaFoldDB" id="A0A841BXA1"/>
<feature type="signal peptide" evidence="6">
    <location>
        <begin position="1"/>
        <end position="30"/>
    </location>
</feature>
<dbReference type="Gene3D" id="3.40.50.200">
    <property type="entry name" value="Peptidase S8/S53 domain"/>
    <property type="match status" value="1"/>
</dbReference>
<dbReference type="InterPro" id="IPR036852">
    <property type="entry name" value="Peptidase_S8/S53_dom_sf"/>
</dbReference>
<keyword evidence="9" id="KW-1185">Reference proteome</keyword>
<dbReference type="GO" id="GO:0005615">
    <property type="term" value="C:extracellular space"/>
    <property type="evidence" value="ECO:0007669"/>
    <property type="project" value="TreeGrafter"/>
</dbReference>
<dbReference type="GO" id="GO:0006508">
    <property type="term" value="P:proteolysis"/>
    <property type="evidence" value="ECO:0007669"/>
    <property type="project" value="UniProtKB-KW"/>
</dbReference>
<evidence type="ECO:0000256" key="1">
    <source>
        <dbReference type="ARBA" id="ARBA00011073"/>
    </source>
</evidence>
<dbReference type="InterPro" id="IPR050131">
    <property type="entry name" value="Peptidase_S8_subtilisin-like"/>
</dbReference>
<name>A0A841BXA1_9ACTN</name>
<evidence type="ECO:0000256" key="5">
    <source>
        <dbReference type="PROSITE-ProRule" id="PRU01240"/>
    </source>
</evidence>
<keyword evidence="6" id="KW-0732">Signal</keyword>
<feature type="domain" description="PLL-like beta propeller" evidence="7">
    <location>
        <begin position="461"/>
        <end position="596"/>
    </location>
</feature>
<feature type="chain" id="PRO_5032622273" evidence="6">
    <location>
        <begin position="31"/>
        <end position="746"/>
    </location>
</feature>
<proteinExistence type="inferred from homology"/>
<evidence type="ECO:0000256" key="3">
    <source>
        <dbReference type="ARBA" id="ARBA00022801"/>
    </source>
</evidence>
<accession>A0A841BXA1</accession>
<gene>
    <name evidence="8" type="ORF">F4553_006218</name>
</gene>
<dbReference type="InterPro" id="IPR015500">
    <property type="entry name" value="Peptidase_S8_subtilisin-rel"/>
</dbReference>
<dbReference type="SUPFAM" id="SSF89372">
    <property type="entry name" value="Fucose-specific lectin"/>
    <property type="match status" value="1"/>
</dbReference>
<dbReference type="PROSITE" id="PS51892">
    <property type="entry name" value="SUBTILASE"/>
    <property type="match status" value="1"/>
</dbReference>
<evidence type="ECO:0000313" key="8">
    <source>
        <dbReference type="EMBL" id="MBB5872784.1"/>
    </source>
</evidence>
<dbReference type="SUPFAM" id="SSF52743">
    <property type="entry name" value="Subtilisin-like"/>
    <property type="match status" value="1"/>
</dbReference>
<keyword evidence="2 8" id="KW-0645">Protease</keyword>
<organism evidence="8 9">
    <name type="scientific">Allocatelliglobosispora scoriae</name>
    <dbReference type="NCBI Taxonomy" id="643052"/>
    <lineage>
        <taxon>Bacteria</taxon>
        <taxon>Bacillati</taxon>
        <taxon>Actinomycetota</taxon>
        <taxon>Actinomycetes</taxon>
        <taxon>Micromonosporales</taxon>
        <taxon>Micromonosporaceae</taxon>
        <taxon>Allocatelliglobosispora</taxon>
    </lineage>
</organism>
<keyword evidence="3" id="KW-0378">Hydrolase</keyword>
<comment type="caution">
    <text evidence="5">Lacks conserved residue(s) required for the propagation of feature annotation.</text>
</comment>
<sequence length="746" mass="77121">MFTAPRRASTVSGVVAVVAAVLVSSTVTLAASAGPPDPLPAAGRSAVLPLAATTAAPKPGIRGERSSAAIAGSYLVKLKKSKEDLDSRARRLSDTYHGALGQVWKHTAPGFTIALARADAVKLSVDAEVEYVQQDQRLAISPMPAVEGPVGLTQTPAPWALDRIDQHALPLDNNYSFDDSAGQGVSAYILASGIAVSHPDFGGRAVGGGNFVNDGRPSTSDCHGSGTRLAGIVGGTQHGVAKKVGMVSVRISDCSALTSTTAVVNGIDWVIGNAVLPAVIVFPLLDYCVNPQNGQPVPCAPDVAEIIVNAQESTFQAGIAVFGMAGDSGQDTCANATGAAPDTVYVGATTSTDARLGTSNFGPCVTMFAPGGGITTDDPAGTITVSTSGASAAYVAGAAALFAGKPEFEGASPADIRDELVQNRSTPNVVTGLTANTPNRLLFTGPPGFFTVGESASLAPRSDGRLELFGVNRTGSMFHREQAAPSSSTWSSWSQSVSKGWLSVGAEPNGDGRLALLGVTPTGELWLREEMTANSNTFSIWSKLSPPAGAVPLGRVVMAHNLSNRLQIFTTNQQGQVFQRAQLGPGSRLWSAWTPLTFAGKLRSISAVNYADGRIELLGVDDAGQVWRATQLTANDNNWSSFTKIGGFGVASIAAARNANGTLELVAVDAGGSLWHRTQPSVGTWGSTWSTIVPKTLSRVTAETNANGRIGLVGVDNLGNIWQSTQTSANAGTYTSWVQLDGQLRP</sequence>
<keyword evidence="4" id="KW-0720">Serine protease</keyword>
<dbReference type="RefSeq" id="WP_184842946.1">
    <property type="nucleotide sequence ID" value="NZ_JACHMN010000003.1"/>
</dbReference>
<dbReference type="InterPro" id="IPR058502">
    <property type="entry name" value="PLL-like_beta-prop"/>
</dbReference>
<evidence type="ECO:0000256" key="2">
    <source>
        <dbReference type="ARBA" id="ARBA00022670"/>
    </source>
</evidence>
<comment type="similarity">
    <text evidence="1 5">Belongs to the peptidase S8 family.</text>
</comment>
<comment type="caution">
    <text evidence="8">The sequence shown here is derived from an EMBL/GenBank/DDBJ whole genome shotgun (WGS) entry which is preliminary data.</text>
</comment>
<dbReference type="InterPro" id="IPR037045">
    <property type="entry name" value="S8pro/Inhibitor_I9_sf"/>
</dbReference>
<dbReference type="Pfam" id="PF26607">
    <property type="entry name" value="DUF8189"/>
    <property type="match status" value="2"/>
</dbReference>
<protein>
    <submittedName>
        <fullName evidence="8">Subtilisin family serine protease</fullName>
    </submittedName>
</protein>
<dbReference type="PANTHER" id="PTHR43806:SF11">
    <property type="entry name" value="CEREVISIN-RELATED"/>
    <property type="match status" value="1"/>
</dbReference>
<dbReference type="EMBL" id="JACHMN010000003">
    <property type="protein sequence ID" value="MBB5872784.1"/>
    <property type="molecule type" value="Genomic_DNA"/>
</dbReference>
<dbReference type="Proteomes" id="UP000587527">
    <property type="component" value="Unassembled WGS sequence"/>
</dbReference>
<evidence type="ECO:0000313" key="9">
    <source>
        <dbReference type="Proteomes" id="UP000587527"/>
    </source>
</evidence>
<evidence type="ECO:0000256" key="4">
    <source>
        <dbReference type="ARBA" id="ARBA00022825"/>
    </source>
</evidence>
<evidence type="ECO:0000256" key="6">
    <source>
        <dbReference type="SAM" id="SignalP"/>
    </source>
</evidence>
<feature type="domain" description="PLL-like beta propeller" evidence="7">
    <location>
        <begin position="605"/>
        <end position="744"/>
    </location>
</feature>
<dbReference type="PRINTS" id="PR00723">
    <property type="entry name" value="SUBTILISIN"/>
</dbReference>
<reference evidence="8 9" key="1">
    <citation type="submission" date="2020-08" db="EMBL/GenBank/DDBJ databases">
        <title>Sequencing the genomes of 1000 actinobacteria strains.</title>
        <authorList>
            <person name="Klenk H.-P."/>
        </authorList>
    </citation>
    <scope>NUCLEOTIDE SEQUENCE [LARGE SCALE GENOMIC DNA]</scope>
    <source>
        <strain evidence="8 9">DSM 45362</strain>
    </source>
</reference>